<gene>
    <name evidence="2" type="ORF">MCNS_22140</name>
</gene>
<keyword evidence="3" id="KW-1185">Reference proteome</keyword>
<dbReference type="InterPro" id="IPR023213">
    <property type="entry name" value="CAT-like_dom_sf"/>
</dbReference>
<evidence type="ECO:0000313" key="3">
    <source>
        <dbReference type="Proteomes" id="UP000467385"/>
    </source>
</evidence>
<accession>A0A7I7YE72</accession>
<proteinExistence type="predicted"/>
<dbReference type="OrthoDB" id="8183309at2"/>
<dbReference type="SUPFAM" id="SSF52777">
    <property type="entry name" value="CoA-dependent acyltransferases"/>
    <property type="match status" value="1"/>
</dbReference>
<name>A0A7I7YE72_9MYCO</name>
<evidence type="ECO:0000313" key="2">
    <source>
        <dbReference type="EMBL" id="BBZ39151.1"/>
    </source>
</evidence>
<dbReference type="EMBL" id="AP022613">
    <property type="protein sequence ID" value="BBZ39151.1"/>
    <property type="molecule type" value="Genomic_DNA"/>
</dbReference>
<dbReference type="Proteomes" id="UP000467385">
    <property type="component" value="Chromosome"/>
</dbReference>
<dbReference type="InterPro" id="IPR004255">
    <property type="entry name" value="O-acyltransferase_WSD1_N"/>
</dbReference>
<dbReference type="GO" id="GO:0045017">
    <property type="term" value="P:glycerolipid biosynthetic process"/>
    <property type="evidence" value="ECO:0007669"/>
    <property type="project" value="InterPro"/>
</dbReference>
<reference evidence="2 3" key="1">
    <citation type="journal article" date="2019" name="Emerg. Microbes Infect.">
        <title>Comprehensive subspecies identification of 175 nontuberculous mycobacteria species based on 7547 genomic profiles.</title>
        <authorList>
            <person name="Matsumoto Y."/>
            <person name="Kinjo T."/>
            <person name="Motooka D."/>
            <person name="Nabeya D."/>
            <person name="Jung N."/>
            <person name="Uechi K."/>
            <person name="Horii T."/>
            <person name="Iida T."/>
            <person name="Fujita J."/>
            <person name="Nakamura S."/>
        </authorList>
    </citation>
    <scope>NUCLEOTIDE SEQUENCE [LARGE SCALE GENOMIC DNA]</scope>
    <source>
        <strain evidence="2 3">JCM 14738</strain>
    </source>
</reference>
<organism evidence="2 3">
    <name type="scientific">Mycobacterium conspicuum</name>
    <dbReference type="NCBI Taxonomy" id="44010"/>
    <lineage>
        <taxon>Bacteria</taxon>
        <taxon>Bacillati</taxon>
        <taxon>Actinomycetota</taxon>
        <taxon>Actinomycetes</taxon>
        <taxon>Mycobacteriales</taxon>
        <taxon>Mycobacteriaceae</taxon>
        <taxon>Mycobacterium</taxon>
    </lineage>
</organism>
<dbReference type="Gene3D" id="3.30.559.10">
    <property type="entry name" value="Chloramphenicol acetyltransferase-like domain"/>
    <property type="match status" value="1"/>
</dbReference>
<dbReference type="Pfam" id="PF03007">
    <property type="entry name" value="WS_DGAT_cat"/>
    <property type="match status" value="1"/>
</dbReference>
<sequence length="458" mass="49527">MDCASMTARGLTRPDNRISFTDQVMFLAMRATGQESVMQGVWVYEHPVDFDGLRRFHRNLGNGVVGRRIEPSPLPFGRHRWVADVGPRPDMKIAETPRPRAELSDWVDEQAQLPIDPEWGPTWSMGVLPLTDGSTAVSMVASHCVADGVGALAAIIDAATGNIRDFGYPPPHSRSRLRTAALDGRQTVQDLPEVASALGKGIRQAFRRRHDFARSSESRPIRSDGADCVVAVPSVSIYVDLGDWDARAEALGGNSYSLVAGFAAKLAERVGRRRAADGAVTLNIPVSERTLDDTRANAVALFNISLDPTVVAKDLSGTRAALRQAVKTAREVPDEALELLPLIPFVPKRAVRKLADVLFGFSADLPVSCSNVGDLPPEIACVDGTPAEYVALRGVDRRITQRTLEERCGLLTLVVGRVVGKMSISIVAYEPGGINTKAHLRELAAQTLAEFELTGVID</sequence>
<dbReference type="GO" id="GO:0004144">
    <property type="term" value="F:diacylglycerol O-acyltransferase activity"/>
    <property type="evidence" value="ECO:0007669"/>
    <property type="project" value="InterPro"/>
</dbReference>
<evidence type="ECO:0000259" key="1">
    <source>
        <dbReference type="Pfam" id="PF03007"/>
    </source>
</evidence>
<dbReference type="AlphaFoldDB" id="A0A7I7YE72"/>
<feature type="domain" description="O-acyltransferase WSD1-like N-terminal" evidence="1">
    <location>
        <begin position="66"/>
        <end position="208"/>
    </location>
</feature>
<protein>
    <recommendedName>
        <fullName evidence="1">O-acyltransferase WSD1-like N-terminal domain-containing protein</fullName>
    </recommendedName>
</protein>